<evidence type="ECO:0000256" key="4">
    <source>
        <dbReference type="ARBA" id="ARBA00022838"/>
    </source>
</evidence>
<accession>A0A9W4XYU1</accession>
<dbReference type="PANTHER" id="PTHR48122:SF1">
    <property type="entry name" value="CENTROMERE PROTEIN H"/>
    <property type="match status" value="1"/>
</dbReference>
<proteinExistence type="inferred from homology"/>
<dbReference type="AlphaFoldDB" id="A0A9W4XYU1"/>
<dbReference type="GO" id="GO:0043515">
    <property type="term" value="F:kinetochore binding"/>
    <property type="evidence" value="ECO:0007669"/>
    <property type="project" value="TreeGrafter"/>
</dbReference>
<dbReference type="OrthoDB" id="2274804at2759"/>
<protein>
    <recommendedName>
        <fullName evidence="8">Centromere protein H C-terminal domain-containing protein</fullName>
    </recommendedName>
</protein>
<dbReference type="Proteomes" id="UP001152607">
    <property type="component" value="Unassembled WGS sequence"/>
</dbReference>
<keyword evidence="3" id="KW-0158">Chromosome</keyword>
<dbReference type="Pfam" id="PF05837">
    <property type="entry name" value="CENP-H"/>
    <property type="match status" value="1"/>
</dbReference>
<evidence type="ECO:0000256" key="1">
    <source>
        <dbReference type="ARBA" id="ARBA00004123"/>
    </source>
</evidence>
<gene>
    <name evidence="9" type="ORF">PDIGIT_LOCUS13638</name>
</gene>
<evidence type="ECO:0000313" key="10">
    <source>
        <dbReference type="Proteomes" id="UP001152607"/>
    </source>
</evidence>
<evidence type="ECO:0000256" key="7">
    <source>
        <dbReference type="ARBA" id="ARBA00025735"/>
    </source>
</evidence>
<keyword evidence="10" id="KW-1185">Reference proteome</keyword>
<sequence length="245" mass="27438">MAATGDVIMSEGAIDSAILQTPHSDAFAFSDLEERVLELYDQLRELELQRSLIKAHESAHVPDTSGLSDDEVQEQLMAAQRDAMDAKTKFEIRNRISHNVLVMDPVLKAVHGGEDTEPMEKRILPLIHEGDTLSMAHGSFSAELTSMTQALSEAEQRNTVTNERNRELSQTLLGLAEELKVQPTEDIEDPRLRDQVKTVEMGLKESRRRMRTLKGVLSAMIVGSGINWTADEVLRELVMDDEEED</sequence>
<evidence type="ECO:0000259" key="8">
    <source>
        <dbReference type="Pfam" id="PF05837"/>
    </source>
</evidence>
<evidence type="ECO:0000256" key="3">
    <source>
        <dbReference type="ARBA" id="ARBA00022454"/>
    </source>
</evidence>
<name>A0A9W4XYU1_9PLEO</name>
<dbReference type="PANTHER" id="PTHR48122">
    <property type="entry name" value="CENTROMERE PROTEIN H"/>
    <property type="match status" value="1"/>
</dbReference>
<comment type="similarity">
    <text evidence="7">Belongs to the CENP-H/MCM16 family.</text>
</comment>
<comment type="caution">
    <text evidence="9">The sequence shown here is derived from an EMBL/GenBank/DDBJ whole genome shotgun (WGS) entry which is preliminary data.</text>
</comment>
<dbReference type="GO" id="GO:0007052">
    <property type="term" value="P:mitotic spindle organization"/>
    <property type="evidence" value="ECO:0007669"/>
    <property type="project" value="TreeGrafter"/>
</dbReference>
<evidence type="ECO:0000313" key="9">
    <source>
        <dbReference type="EMBL" id="CAI6340462.1"/>
    </source>
</evidence>
<organism evidence="9 10">
    <name type="scientific">Periconia digitata</name>
    <dbReference type="NCBI Taxonomy" id="1303443"/>
    <lineage>
        <taxon>Eukaryota</taxon>
        <taxon>Fungi</taxon>
        <taxon>Dikarya</taxon>
        <taxon>Ascomycota</taxon>
        <taxon>Pezizomycotina</taxon>
        <taxon>Dothideomycetes</taxon>
        <taxon>Pleosporomycetidae</taxon>
        <taxon>Pleosporales</taxon>
        <taxon>Massarineae</taxon>
        <taxon>Periconiaceae</taxon>
        <taxon>Periconia</taxon>
    </lineage>
</organism>
<dbReference type="GO" id="GO:0005634">
    <property type="term" value="C:nucleus"/>
    <property type="evidence" value="ECO:0007669"/>
    <property type="project" value="UniProtKB-SubCell"/>
</dbReference>
<dbReference type="EMBL" id="CAOQHR010000010">
    <property type="protein sequence ID" value="CAI6340462.1"/>
    <property type="molecule type" value="Genomic_DNA"/>
</dbReference>
<keyword evidence="6" id="KW-0137">Centromere</keyword>
<keyword evidence="5" id="KW-0539">Nucleus</keyword>
<evidence type="ECO:0000256" key="6">
    <source>
        <dbReference type="ARBA" id="ARBA00023328"/>
    </source>
</evidence>
<evidence type="ECO:0000256" key="5">
    <source>
        <dbReference type="ARBA" id="ARBA00023242"/>
    </source>
</evidence>
<comment type="subcellular location">
    <subcellularLocation>
        <location evidence="2">Chromosome</location>
        <location evidence="2">Centromere</location>
        <location evidence="2">Kinetochore</location>
    </subcellularLocation>
    <subcellularLocation>
        <location evidence="1">Nucleus</location>
    </subcellularLocation>
</comment>
<keyword evidence="4" id="KW-0995">Kinetochore</keyword>
<dbReference type="GO" id="GO:0000776">
    <property type="term" value="C:kinetochore"/>
    <property type="evidence" value="ECO:0007669"/>
    <property type="project" value="UniProtKB-KW"/>
</dbReference>
<dbReference type="GO" id="GO:0007059">
    <property type="term" value="P:chromosome segregation"/>
    <property type="evidence" value="ECO:0007669"/>
    <property type="project" value="TreeGrafter"/>
</dbReference>
<dbReference type="InterPro" id="IPR040034">
    <property type="entry name" value="CENP-H"/>
</dbReference>
<dbReference type="InterPro" id="IPR008426">
    <property type="entry name" value="CENP-H_C"/>
</dbReference>
<evidence type="ECO:0000256" key="2">
    <source>
        <dbReference type="ARBA" id="ARBA00004629"/>
    </source>
</evidence>
<reference evidence="9" key="1">
    <citation type="submission" date="2023-01" db="EMBL/GenBank/DDBJ databases">
        <authorList>
            <person name="Van Ghelder C."/>
            <person name="Rancurel C."/>
        </authorList>
    </citation>
    <scope>NUCLEOTIDE SEQUENCE</scope>
    <source>
        <strain evidence="9">CNCM I-4278</strain>
    </source>
</reference>
<feature type="domain" description="Centromere protein H C-terminal" evidence="8">
    <location>
        <begin position="34"/>
        <end position="242"/>
    </location>
</feature>
<dbReference type="GO" id="GO:0051382">
    <property type="term" value="P:kinetochore assembly"/>
    <property type="evidence" value="ECO:0007669"/>
    <property type="project" value="InterPro"/>
</dbReference>